<dbReference type="OrthoDB" id="53731at2759"/>
<name>A0A1Z5KLC3_FISSO</name>
<evidence type="ECO:0000256" key="1">
    <source>
        <dbReference type="SAM" id="MobiDB-lite"/>
    </source>
</evidence>
<sequence>MTSRRAQGGVGTASINFNNQHAQQSKALNDLSQLPGTLAAKMRLLFLFIAFVGADAFVVADNIRPVTIALQAQSGSGVARMFGLVAAVSVFSLSSPPSLALDFQGPIAPFASSTVHIAEAIKVLDMGLPTYGDIKDSKASVTNVKSLSTEATGMMSRSKKSSGGSDAAETPEKKSVAQKQSYTPAKPTYVPAKQEKATPMPSYDF</sequence>
<comment type="caution">
    <text evidence="2">The sequence shown here is derived from an EMBL/GenBank/DDBJ whole genome shotgun (WGS) entry which is preliminary data.</text>
</comment>
<organism evidence="2 3">
    <name type="scientific">Fistulifera solaris</name>
    <name type="common">Oleaginous diatom</name>
    <dbReference type="NCBI Taxonomy" id="1519565"/>
    <lineage>
        <taxon>Eukaryota</taxon>
        <taxon>Sar</taxon>
        <taxon>Stramenopiles</taxon>
        <taxon>Ochrophyta</taxon>
        <taxon>Bacillariophyta</taxon>
        <taxon>Bacillariophyceae</taxon>
        <taxon>Bacillariophycidae</taxon>
        <taxon>Naviculales</taxon>
        <taxon>Naviculaceae</taxon>
        <taxon>Fistulifera</taxon>
    </lineage>
</organism>
<evidence type="ECO:0000313" key="2">
    <source>
        <dbReference type="EMBL" id="GAX27120.1"/>
    </source>
</evidence>
<keyword evidence="3" id="KW-1185">Reference proteome</keyword>
<dbReference type="EMBL" id="BDSP01000253">
    <property type="protein sequence ID" value="GAX27120.1"/>
    <property type="molecule type" value="Genomic_DNA"/>
</dbReference>
<dbReference type="InParanoid" id="A0A1Z5KLC3"/>
<protein>
    <submittedName>
        <fullName evidence="2">Uncharacterized protein</fullName>
    </submittedName>
</protein>
<dbReference type="AlphaFoldDB" id="A0A1Z5KLC3"/>
<feature type="region of interest" description="Disordered" evidence="1">
    <location>
        <begin position="150"/>
        <end position="205"/>
    </location>
</feature>
<feature type="compositionally biased region" description="Low complexity" evidence="1">
    <location>
        <begin position="153"/>
        <end position="165"/>
    </location>
</feature>
<gene>
    <name evidence="2" type="ORF">FisN_13Lh332</name>
</gene>
<evidence type="ECO:0000313" key="3">
    <source>
        <dbReference type="Proteomes" id="UP000198406"/>
    </source>
</evidence>
<dbReference type="Proteomes" id="UP000198406">
    <property type="component" value="Unassembled WGS sequence"/>
</dbReference>
<reference evidence="2 3" key="1">
    <citation type="journal article" date="2015" name="Plant Cell">
        <title>Oil accumulation by the oleaginous diatom Fistulifera solaris as revealed by the genome and transcriptome.</title>
        <authorList>
            <person name="Tanaka T."/>
            <person name="Maeda Y."/>
            <person name="Veluchamy A."/>
            <person name="Tanaka M."/>
            <person name="Abida H."/>
            <person name="Marechal E."/>
            <person name="Bowler C."/>
            <person name="Muto M."/>
            <person name="Sunaga Y."/>
            <person name="Tanaka M."/>
            <person name="Yoshino T."/>
            <person name="Taniguchi T."/>
            <person name="Fukuda Y."/>
            <person name="Nemoto M."/>
            <person name="Matsumoto M."/>
            <person name="Wong P.S."/>
            <person name="Aburatani S."/>
            <person name="Fujibuchi W."/>
        </authorList>
    </citation>
    <scope>NUCLEOTIDE SEQUENCE [LARGE SCALE GENOMIC DNA]</scope>
    <source>
        <strain evidence="2 3">JPCC DA0580</strain>
    </source>
</reference>
<accession>A0A1Z5KLC3</accession>
<proteinExistence type="predicted"/>